<dbReference type="PANTHER" id="PTHR47116">
    <property type="entry name" value="PHLOEM FILAMENT PROTEIN"/>
    <property type="match status" value="1"/>
</dbReference>
<dbReference type="CDD" id="cd00042">
    <property type="entry name" value="CY"/>
    <property type="match status" value="1"/>
</dbReference>
<dbReference type="InterPro" id="IPR027214">
    <property type="entry name" value="Cystatin"/>
</dbReference>
<evidence type="ECO:0000256" key="1">
    <source>
        <dbReference type="ARBA" id="ARBA00007233"/>
    </source>
</evidence>
<dbReference type="InterPro" id="IPR000010">
    <property type="entry name" value="Cystatin_dom"/>
</dbReference>
<organism evidence="6 7">
    <name type="scientific">Eragrostis curvula</name>
    <name type="common">weeping love grass</name>
    <dbReference type="NCBI Taxonomy" id="38414"/>
    <lineage>
        <taxon>Eukaryota</taxon>
        <taxon>Viridiplantae</taxon>
        <taxon>Streptophyta</taxon>
        <taxon>Embryophyta</taxon>
        <taxon>Tracheophyta</taxon>
        <taxon>Spermatophyta</taxon>
        <taxon>Magnoliopsida</taxon>
        <taxon>Liliopsida</taxon>
        <taxon>Poales</taxon>
        <taxon>Poaceae</taxon>
        <taxon>PACMAD clade</taxon>
        <taxon>Chloridoideae</taxon>
        <taxon>Eragrostideae</taxon>
        <taxon>Eragrostidinae</taxon>
        <taxon>Eragrostis</taxon>
    </lineage>
</organism>
<reference evidence="6 7" key="1">
    <citation type="journal article" date="2019" name="Sci. Rep.">
        <title>A high-quality genome of Eragrostis curvula grass provides insights into Poaceae evolution and supports new strategies to enhance forage quality.</title>
        <authorList>
            <person name="Carballo J."/>
            <person name="Santos B.A.C.M."/>
            <person name="Zappacosta D."/>
            <person name="Garbus I."/>
            <person name="Selva J.P."/>
            <person name="Gallo C.A."/>
            <person name="Diaz A."/>
            <person name="Albertini E."/>
            <person name="Caccamo M."/>
            <person name="Echenique V."/>
        </authorList>
    </citation>
    <scope>NUCLEOTIDE SEQUENCE [LARGE SCALE GENOMIC DNA]</scope>
    <source>
        <strain evidence="7">cv. Victoria</strain>
        <tissue evidence="6">Leaf</tissue>
    </source>
</reference>
<dbReference type="OrthoDB" id="665600at2759"/>
<dbReference type="AlphaFoldDB" id="A0A5J9WJC3"/>
<dbReference type="GO" id="GO:0004869">
    <property type="term" value="F:cysteine-type endopeptidase inhibitor activity"/>
    <property type="evidence" value="ECO:0007669"/>
    <property type="project" value="UniProtKB-KW"/>
</dbReference>
<dbReference type="Gene3D" id="3.10.450.10">
    <property type="match status" value="1"/>
</dbReference>
<evidence type="ECO:0000313" key="7">
    <source>
        <dbReference type="Proteomes" id="UP000324897"/>
    </source>
</evidence>
<gene>
    <name evidence="6" type="ORF">EJB05_07585</name>
</gene>
<comment type="caution">
    <text evidence="6">The sequence shown here is derived from an EMBL/GenBank/DDBJ whole genome shotgun (WGS) entry which is preliminary data.</text>
</comment>
<evidence type="ECO:0000259" key="5">
    <source>
        <dbReference type="SMART" id="SM00043"/>
    </source>
</evidence>
<keyword evidence="2" id="KW-0646">Protease inhibitor</keyword>
<dbReference type="Proteomes" id="UP000324897">
    <property type="component" value="Chromosome 5"/>
</dbReference>
<proteinExistence type="inferred from homology"/>
<keyword evidence="4" id="KW-0732">Signal</keyword>
<evidence type="ECO:0000256" key="2">
    <source>
        <dbReference type="ARBA" id="ARBA00022690"/>
    </source>
</evidence>
<dbReference type="SUPFAM" id="SSF54403">
    <property type="entry name" value="Cystatin/monellin"/>
    <property type="match status" value="1"/>
</dbReference>
<feature type="non-terminal residue" evidence="6">
    <location>
        <position position="1"/>
    </location>
</feature>
<dbReference type="SMART" id="SM00043">
    <property type="entry name" value="CY"/>
    <property type="match status" value="1"/>
</dbReference>
<feature type="domain" description="Cystatin" evidence="5">
    <location>
        <begin position="19"/>
        <end position="112"/>
    </location>
</feature>
<sequence length="114" mass="12581">MRTTFLFLAIAAVVSTVAAIPGGWGPIPAAEINDPHIQELGSWAVAEHLKVANERLRFVRVVSGEAQVVAGMNYRLVIDALNLLAGKDFMYNAVVYERSWTNTRMLVNFTQATF</sequence>
<evidence type="ECO:0000256" key="4">
    <source>
        <dbReference type="SAM" id="SignalP"/>
    </source>
</evidence>
<accession>A0A5J9WJC3</accession>
<evidence type="ECO:0000256" key="3">
    <source>
        <dbReference type="ARBA" id="ARBA00022704"/>
    </source>
</evidence>
<name>A0A5J9WJC3_9POAL</name>
<dbReference type="EMBL" id="RWGY01000004">
    <property type="protein sequence ID" value="TVU47967.1"/>
    <property type="molecule type" value="Genomic_DNA"/>
</dbReference>
<evidence type="ECO:0000313" key="6">
    <source>
        <dbReference type="EMBL" id="TVU47967.1"/>
    </source>
</evidence>
<feature type="signal peptide" evidence="4">
    <location>
        <begin position="1"/>
        <end position="19"/>
    </location>
</feature>
<keyword evidence="7" id="KW-1185">Reference proteome</keyword>
<comment type="similarity">
    <text evidence="1">Belongs to the cystatin family. Phytocystatin subfamily.</text>
</comment>
<dbReference type="Gramene" id="TVU47967">
    <property type="protein sequence ID" value="TVU47967"/>
    <property type="gene ID" value="EJB05_07585"/>
</dbReference>
<dbReference type="InterPro" id="IPR046350">
    <property type="entry name" value="Cystatin_sf"/>
</dbReference>
<dbReference type="Pfam" id="PF16845">
    <property type="entry name" value="SQAPI"/>
    <property type="match status" value="1"/>
</dbReference>
<feature type="chain" id="PRO_5023859618" description="Cystatin domain-containing protein" evidence="4">
    <location>
        <begin position="20"/>
        <end position="114"/>
    </location>
</feature>
<protein>
    <recommendedName>
        <fullName evidence="5">Cystatin domain-containing protein</fullName>
    </recommendedName>
</protein>
<keyword evidence="3" id="KW-0789">Thiol protease inhibitor</keyword>